<accession>A0A6A6VBT4</accession>
<evidence type="ECO:0000313" key="2">
    <source>
        <dbReference type="Proteomes" id="UP000799440"/>
    </source>
</evidence>
<evidence type="ECO:0008006" key="3">
    <source>
        <dbReference type="Google" id="ProtNLM"/>
    </source>
</evidence>
<dbReference type="AlphaFoldDB" id="A0A6A6VBT4"/>
<sequence length="434" mass="50255">MATLLDLPNELLLEIAKIVRARGRYHNTDLACLALTCRRLRPIAQEVLFCNPSIQLTNIHKLIARFSEVDGVMLRKIRRLEIRSPSEDRLPLEQEYAEALRRRAERNRSRYHGGGLPNEVVYPKMPLPESWIEDSNNLYPKIREGIKAAAEVKVSDLGPLYLSPMWQKAFKEDCVQSLLATLLGCLNLKELYLGAAWLMDFPMFSTAKVAGVYPGPRSWGSSHHWWLRRTMHRLADQLEALEFPADFMHMDFISYPVTSELFVLSGFKRLRYLSVPMEVLQWNKPLLTRVALPGDPAVLPASLELLRVSECTPFIGNFVNELCLWKKNGHFRRLRRIELFFWEPERRLRLAQWGLYPRVTTELPRMCANAGLELFVCFPFEGYTLETPKMGMTPWQMIRNGLEDGRGAMEFLVPTQRYQWDIDGDVVMTDPSRE</sequence>
<reference evidence="1" key="1">
    <citation type="journal article" date="2020" name="Stud. Mycol.">
        <title>101 Dothideomycetes genomes: a test case for predicting lifestyles and emergence of pathogens.</title>
        <authorList>
            <person name="Haridas S."/>
            <person name="Albert R."/>
            <person name="Binder M."/>
            <person name="Bloem J."/>
            <person name="Labutti K."/>
            <person name="Salamov A."/>
            <person name="Andreopoulos B."/>
            <person name="Baker S."/>
            <person name="Barry K."/>
            <person name="Bills G."/>
            <person name="Bluhm B."/>
            <person name="Cannon C."/>
            <person name="Castanera R."/>
            <person name="Culley D."/>
            <person name="Daum C."/>
            <person name="Ezra D."/>
            <person name="Gonzalez J."/>
            <person name="Henrissat B."/>
            <person name="Kuo A."/>
            <person name="Liang C."/>
            <person name="Lipzen A."/>
            <person name="Lutzoni F."/>
            <person name="Magnuson J."/>
            <person name="Mondo S."/>
            <person name="Nolan M."/>
            <person name="Ohm R."/>
            <person name="Pangilinan J."/>
            <person name="Park H.-J."/>
            <person name="Ramirez L."/>
            <person name="Alfaro M."/>
            <person name="Sun H."/>
            <person name="Tritt A."/>
            <person name="Yoshinaga Y."/>
            <person name="Zwiers L.-H."/>
            <person name="Turgeon B."/>
            <person name="Goodwin S."/>
            <person name="Spatafora J."/>
            <person name="Crous P."/>
            <person name="Grigoriev I."/>
        </authorList>
    </citation>
    <scope>NUCLEOTIDE SEQUENCE</scope>
    <source>
        <strain evidence="1">CBS 119925</strain>
    </source>
</reference>
<organism evidence="1 2">
    <name type="scientific">Sporormia fimetaria CBS 119925</name>
    <dbReference type="NCBI Taxonomy" id="1340428"/>
    <lineage>
        <taxon>Eukaryota</taxon>
        <taxon>Fungi</taxon>
        <taxon>Dikarya</taxon>
        <taxon>Ascomycota</taxon>
        <taxon>Pezizomycotina</taxon>
        <taxon>Dothideomycetes</taxon>
        <taxon>Pleosporomycetidae</taxon>
        <taxon>Pleosporales</taxon>
        <taxon>Sporormiaceae</taxon>
        <taxon>Sporormia</taxon>
    </lineage>
</organism>
<dbReference type="Proteomes" id="UP000799440">
    <property type="component" value="Unassembled WGS sequence"/>
</dbReference>
<gene>
    <name evidence="1" type="ORF">M011DRAFT_467144</name>
</gene>
<dbReference type="EMBL" id="MU006570">
    <property type="protein sequence ID" value="KAF2748092.1"/>
    <property type="molecule type" value="Genomic_DNA"/>
</dbReference>
<keyword evidence="2" id="KW-1185">Reference proteome</keyword>
<name>A0A6A6VBT4_9PLEO</name>
<protein>
    <recommendedName>
        <fullName evidence="3">F-box domain-containing protein</fullName>
    </recommendedName>
</protein>
<dbReference type="OrthoDB" id="3219396at2759"/>
<proteinExistence type="predicted"/>
<evidence type="ECO:0000313" key="1">
    <source>
        <dbReference type="EMBL" id="KAF2748092.1"/>
    </source>
</evidence>